<keyword evidence="3 4" id="KW-0645">Protease</keyword>
<evidence type="ECO:0000259" key="5">
    <source>
        <dbReference type="PROSITE" id="PS51864"/>
    </source>
</evidence>
<evidence type="ECO:0000256" key="3">
    <source>
        <dbReference type="PROSITE-ProRule" id="PRU01211"/>
    </source>
</evidence>
<dbReference type="PANTHER" id="PTHR10127:SF883">
    <property type="entry name" value="ZINC METALLOPROTEINASE NAS-8"/>
    <property type="match status" value="1"/>
</dbReference>
<comment type="function">
    <text evidence="2">Zinc metalloprotease. Provoques deadhesion of endothelial cells from cell cultures, and also degradation of fibronectin, fibrinogen and gelatin in vitro. Its role in the venom is not fully understood but it might act as a spreading factor that facilitates diffusion of other venom toxins. Alternatively, it might be involved in the proteolytic processing of other venom toxins or it might play a role in extra-oral digestion of prey.</text>
</comment>
<dbReference type="EC" id="3.4.24.-" evidence="4"/>
<evidence type="ECO:0000256" key="1">
    <source>
        <dbReference type="ARBA" id="ARBA00011245"/>
    </source>
</evidence>
<dbReference type="EMBL" id="JARKHS020029425">
    <property type="protein sequence ID" value="KAK8763333.1"/>
    <property type="molecule type" value="Genomic_DNA"/>
</dbReference>
<comment type="caution">
    <text evidence="3">Lacks conserved residue(s) required for the propagation of feature annotation.</text>
</comment>
<dbReference type="InterPro" id="IPR006026">
    <property type="entry name" value="Peptidase_Metallo"/>
</dbReference>
<comment type="cofactor">
    <cofactor evidence="3 4">
        <name>Zn(2+)</name>
        <dbReference type="ChEBI" id="CHEBI:29105"/>
    </cofactor>
    <text evidence="3 4">Binds 1 zinc ion per subunit.</text>
</comment>
<evidence type="ECO:0000313" key="7">
    <source>
        <dbReference type="Proteomes" id="UP001321473"/>
    </source>
</evidence>
<dbReference type="GO" id="GO:0004222">
    <property type="term" value="F:metalloendopeptidase activity"/>
    <property type="evidence" value="ECO:0007669"/>
    <property type="project" value="UniProtKB-UniRule"/>
</dbReference>
<dbReference type="InterPro" id="IPR034035">
    <property type="entry name" value="Astacin-like_dom"/>
</dbReference>
<feature type="binding site" evidence="3">
    <location>
        <position position="132"/>
    </location>
    <ligand>
        <name>Zn(2+)</name>
        <dbReference type="ChEBI" id="CHEBI:29105"/>
        <note>catalytic</note>
    </ligand>
</feature>
<keyword evidence="7" id="KW-1185">Reference proteome</keyword>
<dbReference type="InterPro" id="IPR001506">
    <property type="entry name" value="Peptidase_M12A"/>
</dbReference>
<evidence type="ECO:0000313" key="6">
    <source>
        <dbReference type="EMBL" id="KAK8763333.1"/>
    </source>
</evidence>
<dbReference type="SMART" id="SM00235">
    <property type="entry name" value="ZnMc"/>
    <property type="match status" value="1"/>
</dbReference>
<reference evidence="6 7" key="1">
    <citation type="journal article" date="2023" name="Arcadia Sci">
        <title>De novo assembly of a long-read Amblyomma americanum tick genome.</title>
        <authorList>
            <person name="Chou S."/>
            <person name="Poskanzer K.E."/>
            <person name="Rollins M."/>
            <person name="Thuy-Boun P.S."/>
        </authorList>
    </citation>
    <scope>NUCLEOTIDE SEQUENCE [LARGE SCALE GENOMIC DNA]</scope>
    <source>
        <strain evidence="6">F_SG_1</strain>
        <tissue evidence="6">Salivary glands</tissue>
    </source>
</reference>
<feature type="active site" evidence="3">
    <location>
        <position position="129"/>
    </location>
</feature>
<gene>
    <name evidence="6" type="ORF">V5799_034058</name>
</gene>
<evidence type="ECO:0000256" key="2">
    <source>
        <dbReference type="ARBA" id="ARBA00025529"/>
    </source>
</evidence>
<dbReference type="AlphaFoldDB" id="A0AAQ4DLJ3"/>
<feature type="binding site" evidence="3">
    <location>
        <position position="128"/>
    </location>
    <ligand>
        <name>Zn(2+)</name>
        <dbReference type="ChEBI" id="CHEBI:29105"/>
        <note>catalytic</note>
    </ligand>
</feature>
<comment type="subunit">
    <text evidence="1">Monomer.</text>
</comment>
<proteinExistence type="predicted"/>
<keyword evidence="3 4" id="KW-0479">Metal-binding</keyword>
<dbReference type="Gene3D" id="3.40.390.10">
    <property type="entry name" value="Collagenase (Catalytic Domain)"/>
    <property type="match status" value="1"/>
</dbReference>
<dbReference type="GO" id="GO:0008270">
    <property type="term" value="F:zinc ion binding"/>
    <property type="evidence" value="ECO:0007669"/>
    <property type="project" value="UniProtKB-UniRule"/>
</dbReference>
<keyword evidence="3 4" id="KW-0862">Zinc</keyword>
<accession>A0AAQ4DLJ3</accession>
<dbReference type="GO" id="GO:0006508">
    <property type="term" value="P:proteolysis"/>
    <property type="evidence" value="ECO:0007669"/>
    <property type="project" value="UniProtKB-KW"/>
</dbReference>
<dbReference type="PROSITE" id="PS51864">
    <property type="entry name" value="ASTACIN"/>
    <property type="match status" value="1"/>
</dbReference>
<dbReference type="PANTHER" id="PTHR10127">
    <property type="entry name" value="DISCOIDIN, CUB, EGF, LAMININ , AND ZINC METALLOPROTEASE DOMAIN CONTAINING"/>
    <property type="match status" value="1"/>
</dbReference>
<protein>
    <recommendedName>
        <fullName evidence="4">Metalloendopeptidase</fullName>
        <ecNumber evidence="4">3.4.24.-</ecNumber>
    </recommendedName>
</protein>
<comment type="caution">
    <text evidence="6">The sequence shown here is derived from an EMBL/GenBank/DDBJ whole genome shotgun (WGS) entry which is preliminary data.</text>
</comment>
<keyword evidence="3 4" id="KW-0482">Metalloprotease</keyword>
<dbReference type="PRINTS" id="PR00480">
    <property type="entry name" value="ASTACIN"/>
</dbReference>
<sequence length="232" mass="26076">MALPLQPALWPNPANLAPDGMEFFEGDMLFPGNHSEDRAVVPGTYQLWPQGIIPVVIHPNLAHGMPLIRQAVASIQAKSCLRFVSRTTQRDYVHIFPGRGCYSAVGRQGSQQQLSLGTGCLNKGTVVHELLHAAGFFHEHSRSDRDQYIVVFRQNVVPEYAFNFEKMQPWQHRLLTPFDKDSIMLYGSYAGSRAPGLYTMLARDGSRLREVPDKPGLSDSDARRIRILYQCP</sequence>
<name>A0AAQ4DLJ3_AMBAM</name>
<evidence type="ECO:0000256" key="4">
    <source>
        <dbReference type="RuleBase" id="RU361183"/>
    </source>
</evidence>
<organism evidence="6 7">
    <name type="scientific">Amblyomma americanum</name>
    <name type="common">Lone star tick</name>
    <dbReference type="NCBI Taxonomy" id="6943"/>
    <lineage>
        <taxon>Eukaryota</taxon>
        <taxon>Metazoa</taxon>
        <taxon>Ecdysozoa</taxon>
        <taxon>Arthropoda</taxon>
        <taxon>Chelicerata</taxon>
        <taxon>Arachnida</taxon>
        <taxon>Acari</taxon>
        <taxon>Parasitiformes</taxon>
        <taxon>Ixodida</taxon>
        <taxon>Ixodoidea</taxon>
        <taxon>Ixodidae</taxon>
        <taxon>Amblyomminae</taxon>
        <taxon>Amblyomma</taxon>
    </lineage>
</organism>
<keyword evidence="3 4" id="KW-0378">Hydrolase</keyword>
<dbReference type="SUPFAM" id="SSF55486">
    <property type="entry name" value="Metalloproteases ('zincins'), catalytic domain"/>
    <property type="match status" value="1"/>
</dbReference>
<dbReference type="Proteomes" id="UP001321473">
    <property type="component" value="Unassembled WGS sequence"/>
</dbReference>
<dbReference type="Pfam" id="PF01400">
    <property type="entry name" value="Astacin"/>
    <property type="match status" value="1"/>
</dbReference>
<dbReference type="InterPro" id="IPR024079">
    <property type="entry name" value="MetalloPept_cat_dom_sf"/>
</dbReference>
<feature type="domain" description="Peptidase M12A" evidence="5">
    <location>
        <begin position="39"/>
        <end position="232"/>
    </location>
</feature>
<feature type="binding site" evidence="3">
    <location>
        <position position="138"/>
    </location>
    <ligand>
        <name>Zn(2+)</name>
        <dbReference type="ChEBI" id="CHEBI:29105"/>
        <note>catalytic</note>
    </ligand>
</feature>
<dbReference type="CDD" id="cd04280">
    <property type="entry name" value="ZnMc_astacin_like"/>
    <property type="match status" value="1"/>
</dbReference>